<keyword evidence="3" id="KW-0489">Methyltransferase</keyword>
<evidence type="ECO:0000313" key="3">
    <source>
        <dbReference type="EMBL" id="KAG7373442.1"/>
    </source>
</evidence>
<dbReference type="GO" id="GO:0032259">
    <property type="term" value="P:methylation"/>
    <property type="evidence" value="ECO:0007669"/>
    <property type="project" value="UniProtKB-KW"/>
</dbReference>
<evidence type="ECO:0000313" key="4">
    <source>
        <dbReference type="Proteomes" id="UP000693970"/>
    </source>
</evidence>
<dbReference type="PROSITE" id="PS50280">
    <property type="entry name" value="SET"/>
    <property type="match status" value="1"/>
</dbReference>
<keyword evidence="4" id="KW-1185">Reference proteome</keyword>
<sequence>MSKRSKTSARILLSRGIPSIFFLTVVFFHLKRNLILLRNQGNNDFSSIVAHNAFEPPHTKTPFLRNVEKNLAKETNPPKSFGEQKKLRIQSRGGISSRELAWDWEWIEDISSEIGCPEVDSEGIHADDPKGYTNIPTAETWNALYRAYHATVDPNNELMPATEYQNSWKVPIEVKFKLPEGRGVYAKEFIPKGTMVWSSTSRNTATFLSHHDRREFIKYLMKDPKTRHLACDVRNWVDVVHPPNMETFVVCETFDEAVLLNTWDENKEDEINLDTKSLSLSADNPDFDKYDCYENDHYFAIRDIQAGEQLRIEYTSG</sequence>
<dbReference type="InterPro" id="IPR001214">
    <property type="entry name" value="SET_dom"/>
</dbReference>
<feature type="transmembrane region" description="Helical" evidence="1">
    <location>
        <begin position="12"/>
        <end position="30"/>
    </location>
</feature>
<accession>A0A9K3M3U2</accession>
<reference evidence="3" key="1">
    <citation type="journal article" date="2021" name="Sci. Rep.">
        <title>Diploid genomic architecture of Nitzschia inconspicua, an elite biomass production diatom.</title>
        <authorList>
            <person name="Oliver A."/>
            <person name="Podell S."/>
            <person name="Pinowska A."/>
            <person name="Traller J.C."/>
            <person name="Smith S.R."/>
            <person name="McClure R."/>
            <person name="Beliaev A."/>
            <person name="Bohutskyi P."/>
            <person name="Hill E.A."/>
            <person name="Rabines A."/>
            <person name="Zheng H."/>
            <person name="Allen L.Z."/>
            <person name="Kuo A."/>
            <person name="Grigoriev I.V."/>
            <person name="Allen A.E."/>
            <person name="Hazlebeck D."/>
            <person name="Allen E.E."/>
        </authorList>
    </citation>
    <scope>NUCLEOTIDE SEQUENCE</scope>
    <source>
        <strain evidence="3">Hildebrandi</strain>
    </source>
</reference>
<protein>
    <submittedName>
        <fullName evidence="3">SET methyltransferase domain containing protein</fullName>
    </submittedName>
</protein>
<dbReference type="Pfam" id="PF00856">
    <property type="entry name" value="SET"/>
    <property type="match status" value="1"/>
</dbReference>
<evidence type="ECO:0000259" key="2">
    <source>
        <dbReference type="PROSITE" id="PS50280"/>
    </source>
</evidence>
<keyword evidence="1" id="KW-0472">Membrane</keyword>
<dbReference type="Proteomes" id="UP000693970">
    <property type="component" value="Unassembled WGS sequence"/>
</dbReference>
<dbReference type="GO" id="GO:0008168">
    <property type="term" value="F:methyltransferase activity"/>
    <property type="evidence" value="ECO:0007669"/>
    <property type="project" value="UniProtKB-KW"/>
</dbReference>
<dbReference type="AlphaFoldDB" id="A0A9K3M3U2"/>
<gene>
    <name evidence="3" type="ORF">IV203_034166</name>
</gene>
<reference evidence="3" key="2">
    <citation type="submission" date="2021-04" db="EMBL/GenBank/DDBJ databases">
        <authorList>
            <person name="Podell S."/>
        </authorList>
    </citation>
    <scope>NUCLEOTIDE SEQUENCE</scope>
    <source>
        <strain evidence="3">Hildebrandi</strain>
    </source>
</reference>
<organism evidence="3 4">
    <name type="scientific">Nitzschia inconspicua</name>
    <dbReference type="NCBI Taxonomy" id="303405"/>
    <lineage>
        <taxon>Eukaryota</taxon>
        <taxon>Sar</taxon>
        <taxon>Stramenopiles</taxon>
        <taxon>Ochrophyta</taxon>
        <taxon>Bacillariophyta</taxon>
        <taxon>Bacillariophyceae</taxon>
        <taxon>Bacillariophycidae</taxon>
        <taxon>Bacillariales</taxon>
        <taxon>Bacillariaceae</taxon>
        <taxon>Nitzschia</taxon>
    </lineage>
</organism>
<feature type="domain" description="SET" evidence="2">
    <location>
        <begin position="170"/>
        <end position="315"/>
    </location>
</feature>
<keyword evidence="3" id="KW-0808">Transferase</keyword>
<evidence type="ECO:0000256" key="1">
    <source>
        <dbReference type="SAM" id="Phobius"/>
    </source>
</evidence>
<keyword evidence="1" id="KW-0812">Transmembrane</keyword>
<keyword evidence="1" id="KW-1133">Transmembrane helix</keyword>
<dbReference type="OrthoDB" id="46969at2759"/>
<proteinExistence type="predicted"/>
<dbReference type="EMBL" id="JAGRRH010000002">
    <property type="protein sequence ID" value="KAG7373442.1"/>
    <property type="molecule type" value="Genomic_DNA"/>
</dbReference>
<comment type="caution">
    <text evidence="3">The sequence shown here is derived from an EMBL/GenBank/DDBJ whole genome shotgun (WGS) entry which is preliminary data.</text>
</comment>
<name>A0A9K3M3U2_9STRA</name>